<name>A0AAE9I5A4_9BURK</name>
<protein>
    <submittedName>
        <fullName evidence="4">FAD-binding oxidoreductase</fullName>
    </submittedName>
</protein>
<reference evidence="4" key="2">
    <citation type="journal article" date="2022" name="Microbiol. Resour. Announc.">
        <title>Genome Sequence of Cupriavidus campinensis Strain G5, a Member of a Bacterial Consortium Capable of Polyethylene Degradation.</title>
        <authorList>
            <person name="Schneider B."/>
            <person name="Pfeiffer F."/>
            <person name="Dyall-Smith M."/>
            <person name="Kunte H.J."/>
        </authorList>
    </citation>
    <scope>NUCLEOTIDE SEQUENCE</scope>
    <source>
        <strain evidence="4">G5</strain>
    </source>
</reference>
<evidence type="ECO:0000259" key="2">
    <source>
        <dbReference type="Pfam" id="PF01266"/>
    </source>
</evidence>
<evidence type="ECO:0000313" key="4">
    <source>
        <dbReference type="EMBL" id="URF06586.1"/>
    </source>
</evidence>
<dbReference type="EMBL" id="CP097331">
    <property type="protein sequence ID" value="URF06586.1"/>
    <property type="molecule type" value="Genomic_DNA"/>
</dbReference>
<reference evidence="3 5" key="1">
    <citation type="submission" date="2019-05" db="EMBL/GenBank/DDBJ databases">
        <title>Whole genome sequence analysis of Cupriavidus campinensis S14E4C strain.</title>
        <authorList>
            <person name="Abbaszade G."/>
            <person name="Szabo A."/>
            <person name="Toumi M."/>
            <person name="Toth E."/>
        </authorList>
    </citation>
    <scope>NUCLEOTIDE SEQUENCE [LARGE SCALE GENOMIC DNA]</scope>
    <source>
        <strain evidence="3 5">S14E4C</strain>
    </source>
</reference>
<dbReference type="RefSeq" id="WP_144196469.1">
    <property type="nucleotide sequence ID" value="NZ_CAJPVH010000014.1"/>
</dbReference>
<dbReference type="GO" id="GO:0016491">
    <property type="term" value="F:oxidoreductase activity"/>
    <property type="evidence" value="ECO:0007669"/>
    <property type="project" value="UniProtKB-KW"/>
</dbReference>
<evidence type="ECO:0000313" key="5">
    <source>
        <dbReference type="Proteomes" id="UP000318943"/>
    </source>
</evidence>
<gene>
    <name evidence="3" type="ORF">FGG12_04595</name>
    <name evidence="4" type="ORF">M5D45_26190</name>
</gene>
<accession>A0AAE9I5A4</accession>
<dbReference type="InterPro" id="IPR036188">
    <property type="entry name" value="FAD/NAD-bd_sf"/>
</dbReference>
<dbReference type="Proteomes" id="UP001056132">
    <property type="component" value="Chromosome 2"/>
</dbReference>
<dbReference type="Proteomes" id="UP000318943">
    <property type="component" value="Unassembled WGS sequence"/>
</dbReference>
<dbReference type="GO" id="GO:0005737">
    <property type="term" value="C:cytoplasm"/>
    <property type="evidence" value="ECO:0007669"/>
    <property type="project" value="TreeGrafter"/>
</dbReference>
<dbReference type="Gene3D" id="3.30.9.10">
    <property type="entry name" value="D-Amino Acid Oxidase, subunit A, domain 2"/>
    <property type="match status" value="1"/>
</dbReference>
<dbReference type="Gene3D" id="3.50.50.60">
    <property type="entry name" value="FAD/NAD(P)-binding domain"/>
    <property type="match status" value="1"/>
</dbReference>
<evidence type="ECO:0000313" key="6">
    <source>
        <dbReference type="Proteomes" id="UP001056132"/>
    </source>
</evidence>
<proteinExistence type="predicted"/>
<feature type="domain" description="FAD dependent oxidoreductase" evidence="2">
    <location>
        <begin position="39"/>
        <end position="392"/>
    </location>
</feature>
<dbReference type="AlphaFoldDB" id="A0AAE9I5A4"/>
<dbReference type="KEGG" id="ccam:M5D45_26190"/>
<keyword evidence="1" id="KW-0560">Oxidoreductase</keyword>
<dbReference type="InterPro" id="IPR006076">
    <property type="entry name" value="FAD-dep_OxRdtase"/>
</dbReference>
<dbReference type="EMBL" id="VCIZ01000002">
    <property type="protein sequence ID" value="TSP13767.1"/>
    <property type="molecule type" value="Genomic_DNA"/>
</dbReference>
<dbReference type="SUPFAM" id="SSF51905">
    <property type="entry name" value="FAD/NAD(P)-binding domain"/>
    <property type="match status" value="1"/>
</dbReference>
<sequence length="439" mass="47780">MPQIRKLPAIDGQLGWFETSPSRHAAIGQRLRGHHHFHYAVVGAGFTGVALARRLAELHPQARIALVDALEVGQGASGRNAGFIIDVPHNVDGGEADVESNRKLHTLNLFAIERLRSLKDRHGIDCAWQDAGKYMAAHEARHMDALERFAQGLKRAGFDYELVEGAALSRRLGTAYYQAAVYTPGNVLVNPASLVRGLAASLPESVTLFTGSPVTACHDGPPHVLEFAGGTVRADKLVLTVGSFSETFGKVRNRLATVFTYASLSEPLTPDEMGLFDDVAPWGTTSAHPAGTTVRYTPDQRLFVRNTFHYRPALLASDADLRQAMHQHRLSFEARFPALATKPFAHTWGGMISVTRNHHSIFRQEAEGVYSVVGCNGVGVAKGTYLGHYMAEFMAGMQSPALDFILANSQPNWIPPDPFKRIGAAMRMRKELAGAGGEI</sequence>
<keyword evidence="5" id="KW-1185">Reference proteome</keyword>
<dbReference type="PANTHER" id="PTHR13847:SF281">
    <property type="entry name" value="FAD DEPENDENT OXIDOREDUCTASE DOMAIN-CONTAINING PROTEIN"/>
    <property type="match status" value="1"/>
</dbReference>
<dbReference type="PANTHER" id="PTHR13847">
    <property type="entry name" value="SARCOSINE DEHYDROGENASE-RELATED"/>
    <property type="match status" value="1"/>
</dbReference>
<evidence type="ECO:0000256" key="1">
    <source>
        <dbReference type="ARBA" id="ARBA00023002"/>
    </source>
</evidence>
<dbReference type="Pfam" id="PF01266">
    <property type="entry name" value="DAO"/>
    <property type="match status" value="1"/>
</dbReference>
<organism evidence="4 6">
    <name type="scientific">Cupriavidus campinensis</name>
    <dbReference type="NCBI Taxonomy" id="151783"/>
    <lineage>
        <taxon>Bacteria</taxon>
        <taxon>Pseudomonadati</taxon>
        <taxon>Pseudomonadota</taxon>
        <taxon>Betaproteobacteria</taxon>
        <taxon>Burkholderiales</taxon>
        <taxon>Burkholderiaceae</taxon>
        <taxon>Cupriavidus</taxon>
    </lineage>
</organism>
<evidence type="ECO:0000313" key="3">
    <source>
        <dbReference type="EMBL" id="TSP13767.1"/>
    </source>
</evidence>
<reference evidence="4" key="3">
    <citation type="submission" date="2022-05" db="EMBL/GenBank/DDBJ databases">
        <authorList>
            <person name="Kunte H.-J."/>
        </authorList>
    </citation>
    <scope>NUCLEOTIDE SEQUENCE</scope>
    <source>
        <strain evidence="4">G5</strain>
    </source>
</reference>